<dbReference type="PANTHER" id="PTHR30046">
    <property type="entry name" value="FLAGELLAR M-RING PROTEIN"/>
    <property type="match status" value="1"/>
</dbReference>
<keyword evidence="12" id="KW-0969">Cilium</keyword>
<keyword evidence="12" id="KW-0966">Cell projection</keyword>
<evidence type="ECO:0000256" key="9">
    <source>
        <dbReference type="SAM" id="Phobius"/>
    </source>
</evidence>
<evidence type="ECO:0000313" key="13">
    <source>
        <dbReference type="Proteomes" id="UP000037392"/>
    </source>
</evidence>
<evidence type="ECO:0000256" key="7">
    <source>
        <dbReference type="ARBA" id="ARBA00023136"/>
    </source>
</evidence>
<dbReference type="Pfam" id="PF01514">
    <property type="entry name" value="YscJ_FliF"/>
    <property type="match status" value="1"/>
</dbReference>
<dbReference type="InterPro" id="IPR043427">
    <property type="entry name" value="YscJ/FliF"/>
</dbReference>
<dbReference type="Proteomes" id="UP000037392">
    <property type="component" value="Unassembled WGS sequence"/>
</dbReference>
<dbReference type="GO" id="GO:0003774">
    <property type="term" value="F:cytoskeletal motor activity"/>
    <property type="evidence" value="ECO:0007669"/>
    <property type="project" value="InterPro"/>
</dbReference>
<proteinExistence type="inferred from homology"/>
<keyword evidence="6 9" id="KW-1133">Transmembrane helix</keyword>
<dbReference type="EMBL" id="ADLK01000022">
    <property type="protein sequence ID" value="KMW18705.1"/>
    <property type="molecule type" value="Genomic_DNA"/>
</dbReference>
<comment type="caution">
    <text evidence="12">The sequence shown here is derived from an EMBL/GenBank/DDBJ whole genome shotgun (WGS) entry which is preliminary data.</text>
</comment>
<organism evidence="12 13">
    <name type="scientific">[Clostridium] citroniae WAL-19142</name>
    <dbReference type="NCBI Taxonomy" id="742734"/>
    <lineage>
        <taxon>Bacteria</taxon>
        <taxon>Bacillati</taxon>
        <taxon>Bacillota</taxon>
        <taxon>Clostridia</taxon>
        <taxon>Lachnospirales</taxon>
        <taxon>Lachnospiraceae</taxon>
        <taxon>Enterocloster</taxon>
    </lineage>
</organism>
<comment type="subcellular location">
    <subcellularLocation>
        <location evidence="1">Bacterial flagellum basal body</location>
    </subcellularLocation>
    <subcellularLocation>
        <location evidence="2">Cell membrane</location>
        <topology evidence="2">Multi-pass membrane protein</topology>
    </subcellularLocation>
</comment>
<dbReference type="InterPro" id="IPR000067">
    <property type="entry name" value="FlgMring_FliF"/>
</dbReference>
<dbReference type="PANTHER" id="PTHR30046:SF0">
    <property type="entry name" value="FLAGELLAR M-RING PROTEIN"/>
    <property type="match status" value="1"/>
</dbReference>
<dbReference type="GeneID" id="93163300"/>
<evidence type="ECO:0000259" key="10">
    <source>
        <dbReference type="Pfam" id="PF01514"/>
    </source>
</evidence>
<reference evidence="12 13" key="1">
    <citation type="submission" date="2011-04" db="EMBL/GenBank/DDBJ databases">
        <title>The Genome Sequence of Clostridium citroniae WAL-19142.</title>
        <authorList>
            <consortium name="The Broad Institute Genome Sequencing Platform"/>
            <person name="Earl A."/>
            <person name="Ward D."/>
            <person name="Feldgarden M."/>
            <person name="Gevers D."/>
            <person name="Warren Y.A."/>
            <person name="Tyrrell K.L."/>
            <person name="Citron D.M."/>
            <person name="Goldstein E.J."/>
            <person name="Daigneault M."/>
            <person name="Allen-Vercoe E."/>
            <person name="Young S.K."/>
            <person name="Zeng Q."/>
            <person name="Gargeya S."/>
            <person name="Fitzgerald M."/>
            <person name="Haas B."/>
            <person name="Abouelleil A."/>
            <person name="Alvarado L."/>
            <person name="Arachchi H.M."/>
            <person name="Berlin A."/>
            <person name="Brown A."/>
            <person name="Chapman S.B."/>
            <person name="Chen Z."/>
            <person name="Dunbar C."/>
            <person name="Freedman E."/>
            <person name="Gearin G."/>
            <person name="Gellesch M."/>
            <person name="Goldberg J."/>
            <person name="Griggs A."/>
            <person name="Gujja S."/>
            <person name="Heilman E.R."/>
            <person name="Heiman D."/>
            <person name="Howarth C."/>
            <person name="Larson L."/>
            <person name="Lui A."/>
            <person name="MacDonald P.J."/>
            <person name="Mehta T."/>
            <person name="Montmayeur A."/>
            <person name="Murphy C."/>
            <person name="Neiman D."/>
            <person name="Pearson M."/>
            <person name="Priest M."/>
            <person name="Roberts A."/>
            <person name="Saif S."/>
            <person name="Shea T."/>
            <person name="Shenoy N."/>
            <person name="Sisk P."/>
            <person name="Stolte C."/>
            <person name="Sykes S."/>
            <person name="White J."/>
            <person name="Yandava C."/>
            <person name="Wortman J."/>
            <person name="Nusbaum C."/>
            <person name="Birren B."/>
        </authorList>
    </citation>
    <scope>NUCLEOTIDE SEQUENCE [LARGE SCALE GENOMIC DNA]</scope>
    <source>
        <strain evidence="12 13">WAL-19142</strain>
    </source>
</reference>
<feature type="domain" description="Flagellar M-ring N-terminal" evidence="10">
    <location>
        <begin position="54"/>
        <end position="221"/>
    </location>
</feature>
<comment type="similarity">
    <text evidence="3">Belongs to the FliF family.</text>
</comment>
<dbReference type="GO" id="GO:0005886">
    <property type="term" value="C:plasma membrane"/>
    <property type="evidence" value="ECO:0007669"/>
    <property type="project" value="UniProtKB-SubCell"/>
</dbReference>
<keyword evidence="7 9" id="KW-0472">Membrane</keyword>
<dbReference type="GO" id="GO:0071973">
    <property type="term" value="P:bacterial-type flagellum-dependent cell motility"/>
    <property type="evidence" value="ECO:0007669"/>
    <property type="project" value="InterPro"/>
</dbReference>
<dbReference type="AlphaFoldDB" id="A0A0J9ESD6"/>
<name>A0A0J9ESD6_9FIRM</name>
<accession>A0A0J9ESD6</accession>
<evidence type="ECO:0000256" key="2">
    <source>
        <dbReference type="ARBA" id="ARBA00004651"/>
    </source>
</evidence>
<evidence type="ECO:0000259" key="11">
    <source>
        <dbReference type="Pfam" id="PF08345"/>
    </source>
</evidence>
<dbReference type="NCBIfam" id="TIGR00206">
    <property type="entry name" value="fliF"/>
    <property type="match status" value="1"/>
</dbReference>
<dbReference type="PRINTS" id="PR01009">
    <property type="entry name" value="FLGMRINGFLIF"/>
</dbReference>
<keyword evidence="4" id="KW-1003">Cell membrane</keyword>
<dbReference type="Gene3D" id="3.30.300.30">
    <property type="match status" value="1"/>
</dbReference>
<evidence type="ECO:0000256" key="8">
    <source>
        <dbReference type="ARBA" id="ARBA00023143"/>
    </source>
</evidence>
<feature type="transmembrane region" description="Helical" evidence="9">
    <location>
        <begin position="28"/>
        <end position="50"/>
    </location>
</feature>
<keyword evidence="12" id="KW-0282">Flagellum</keyword>
<evidence type="ECO:0000313" key="12">
    <source>
        <dbReference type="EMBL" id="KMW18705.1"/>
    </source>
</evidence>
<dbReference type="PATRIC" id="fig|742734.4.peg.3010"/>
<dbReference type="InterPro" id="IPR045851">
    <property type="entry name" value="AMP-bd_C_sf"/>
</dbReference>
<dbReference type="OrthoDB" id="9807026at2"/>
<dbReference type="InterPro" id="IPR013556">
    <property type="entry name" value="Flag_M-ring_C"/>
</dbReference>
<keyword evidence="8" id="KW-0975">Bacterial flagellum</keyword>
<dbReference type="GO" id="GO:0009431">
    <property type="term" value="C:bacterial-type flagellum basal body, MS ring"/>
    <property type="evidence" value="ECO:0007669"/>
    <property type="project" value="InterPro"/>
</dbReference>
<evidence type="ECO:0000256" key="1">
    <source>
        <dbReference type="ARBA" id="ARBA00004117"/>
    </source>
</evidence>
<gene>
    <name evidence="12" type="ORF">HMPREF9470_02809</name>
</gene>
<evidence type="ECO:0000256" key="5">
    <source>
        <dbReference type="ARBA" id="ARBA00022692"/>
    </source>
</evidence>
<evidence type="ECO:0000256" key="4">
    <source>
        <dbReference type="ARBA" id="ARBA00022475"/>
    </source>
</evidence>
<feature type="transmembrane region" description="Helical" evidence="9">
    <location>
        <begin position="438"/>
        <end position="457"/>
    </location>
</feature>
<protein>
    <submittedName>
        <fullName evidence="12">Flagellar M-ring protein FliF</fullName>
    </submittedName>
</protein>
<dbReference type="Pfam" id="PF08345">
    <property type="entry name" value="YscJ_FliF_C"/>
    <property type="match status" value="1"/>
</dbReference>
<dbReference type="RefSeq" id="WP_048930058.1">
    <property type="nucleotide sequence ID" value="NZ_KQ235878.1"/>
</dbReference>
<keyword evidence="5 9" id="KW-0812">Transmembrane</keyword>
<sequence>MGIRDKFKSVTGENSGAGRMLGTGRRKAAAAGITAAVIVALAATVVLNMGKGGNYVALFPGISKEENSEILTVLNARGVEARRNSEGEVTVPEDQLGDIMLDMSELGYPKTALPFDIFSDNMGFTTTEFEKRQYLLMNLQDRIERTLKDMTGIKNAIVTLNVPDESHYVWNEDQPSSTGSVSLTLMPSYELSPEKVSAIKNLVSDSVPRLAPENVTVVNAQTMQEMVSDDIGTTAYGLNRLDFETKVEERLENKIKNVLTLAYAPDKLRVSATVVIDYDRMITEDMHYEPQENGQGVVDRYKEGRNLEGGASGAGGIAGEENNTDIPSYGTAGTGAAGGTSGDYYRDVDYLVSYIKKQIEKDNVKLQKATVAITVNDDNLTEAKKQQLVDAASKAANIAPEDIVVSSFREMPKETVPAPKPALPVQAPAQTGLDYRTIAAAAGVGVLLFLLILLLLMSRRKKKHMREDQELFAHFEDEGGEAAGADSAEQRAAEDAVQTSLGKHMEDLTSPVDQVRSFAQMNPEIIASMISSWLKEDKK</sequence>
<evidence type="ECO:0000256" key="3">
    <source>
        <dbReference type="ARBA" id="ARBA00007971"/>
    </source>
</evidence>
<evidence type="ECO:0000256" key="6">
    <source>
        <dbReference type="ARBA" id="ARBA00022989"/>
    </source>
</evidence>
<dbReference type="InterPro" id="IPR006182">
    <property type="entry name" value="FliF_N_dom"/>
</dbReference>
<feature type="domain" description="Flagellar M-ring C-terminal" evidence="11">
    <location>
        <begin position="262"/>
        <end position="400"/>
    </location>
</feature>